<keyword evidence="5" id="KW-0539">Nucleus</keyword>
<dbReference type="EMBL" id="OU466857">
    <property type="protein sequence ID" value="CAH2034088.1"/>
    <property type="molecule type" value="Genomic_DNA"/>
</dbReference>
<reference evidence="9 10" key="1">
    <citation type="submission" date="2022-03" db="EMBL/GenBank/DDBJ databases">
        <authorList>
            <person name="Nunn A."/>
            <person name="Chopra R."/>
            <person name="Nunn A."/>
            <person name="Contreras Garrido A."/>
        </authorList>
    </citation>
    <scope>NUCLEOTIDE SEQUENCE [LARGE SCALE GENOMIC DNA]</scope>
</reference>
<feature type="compositionally biased region" description="Basic and acidic residues" evidence="7">
    <location>
        <begin position="368"/>
        <end position="390"/>
    </location>
</feature>
<dbReference type="FunFam" id="1.10.20.10:FF:000015">
    <property type="entry name" value="Transcription initiation factor TFIID subunit 4B"/>
    <property type="match status" value="1"/>
</dbReference>
<keyword evidence="10" id="KW-1185">Reference proteome</keyword>
<feature type="region of interest" description="Disordered" evidence="7">
    <location>
        <begin position="436"/>
        <end position="467"/>
    </location>
</feature>
<feature type="compositionally biased region" description="Low complexity" evidence="7">
    <location>
        <begin position="40"/>
        <end position="55"/>
    </location>
</feature>
<feature type="region of interest" description="Disordered" evidence="7">
    <location>
        <begin position="1"/>
        <end position="108"/>
    </location>
</feature>
<proteinExistence type="inferred from homology"/>
<evidence type="ECO:0000256" key="1">
    <source>
        <dbReference type="ARBA" id="ARBA00004123"/>
    </source>
</evidence>
<evidence type="ECO:0000256" key="5">
    <source>
        <dbReference type="ARBA" id="ARBA00023242"/>
    </source>
</evidence>
<feature type="compositionally biased region" description="Polar residues" evidence="7">
    <location>
        <begin position="193"/>
        <end position="202"/>
    </location>
</feature>
<dbReference type="CDD" id="cd08045">
    <property type="entry name" value="HFD_TAF4"/>
    <property type="match status" value="1"/>
</dbReference>
<keyword evidence="3" id="KW-0805">Transcription regulation</keyword>
<evidence type="ECO:0000256" key="2">
    <source>
        <dbReference type="ARBA" id="ARBA00006178"/>
    </source>
</evidence>
<evidence type="ECO:0000313" key="10">
    <source>
        <dbReference type="Proteomes" id="UP000836841"/>
    </source>
</evidence>
<comment type="function">
    <text evidence="6">TAFs are components of the transcription factor IID (TFIID) complex that is essential for mediating regulation of RNA polymerase transcription.</text>
</comment>
<dbReference type="AlphaFoldDB" id="A0AAU9R6M0"/>
<keyword evidence="4" id="KW-0804">Transcription</keyword>
<dbReference type="InterPro" id="IPR045144">
    <property type="entry name" value="TAF4"/>
</dbReference>
<feature type="region of interest" description="Disordered" evidence="7">
    <location>
        <begin position="136"/>
        <end position="168"/>
    </location>
</feature>
<comment type="similarity">
    <text evidence="2">Belongs to the TAF4 family.</text>
</comment>
<feature type="domain" description="Transcription initiation factor TFIID component TAF4 C-terminal" evidence="8">
    <location>
        <begin position="241"/>
        <end position="495"/>
    </location>
</feature>
<dbReference type="Pfam" id="PF05236">
    <property type="entry name" value="TAF4"/>
    <property type="match status" value="1"/>
</dbReference>
<protein>
    <recommendedName>
        <fullName evidence="8">Transcription initiation factor TFIID component TAF4 C-terminal domain-containing protein</fullName>
    </recommendedName>
</protein>
<evidence type="ECO:0000313" key="9">
    <source>
        <dbReference type="EMBL" id="CAH2034088.1"/>
    </source>
</evidence>
<dbReference type="InterPro" id="IPR009072">
    <property type="entry name" value="Histone-fold"/>
</dbReference>
<dbReference type="Proteomes" id="UP000836841">
    <property type="component" value="Chromosome 1"/>
</dbReference>
<dbReference type="InterPro" id="IPR007900">
    <property type="entry name" value="TAF4_C"/>
</dbReference>
<feature type="region of interest" description="Disordered" evidence="7">
    <location>
        <begin position="182"/>
        <end position="233"/>
    </location>
</feature>
<feature type="compositionally biased region" description="Polar residues" evidence="7">
    <location>
        <begin position="78"/>
        <end position="94"/>
    </location>
</feature>
<dbReference type="GO" id="GO:0006367">
    <property type="term" value="P:transcription initiation at RNA polymerase II promoter"/>
    <property type="evidence" value="ECO:0007669"/>
    <property type="project" value="TreeGrafter"/>
</dbReference>
<feature type="compositionally biased region" description="Polar residues" evidence="7">
    <location>
        <begin position="17"/>
        <end position="27"/>
    </location>
</feature>
<name>A0AAU9R6M0_THLAR</name>
<comment type="subcellular location">
    <subcellularLocation>
        <location evidence="1">Nucleus</location>
    </subcellularLocation>
</comment>
<sequence>GNKGIKVPGRPNHNRESFTSAEISANKTDPPGVHVNRLPSTSSGTLSSSASVQGSHNIEMPTSVNGSCGVQGGPISHIKNNSSMPLNSAPCQESVTKDQPVDPSSSLVHVKQESIDQSFDQAQEPCSLVQQGMSDAPMKQSIGNPMRSNDDLEKQSSKMFSSTSTTHASFVSPLMTKQLDSSTMVKFPPPSGTIPTSASVRTTPKMPCQKKPLEAQGSSLPPSSKKQKVRGTCKDRSIEKFNDVTALSGINLVEEENKLLSSEPKKDGQVSKASRRVVLEEEERTILQKVPLQRKLAEIMAKSGVKHINVDVERCLSLCVEERMRGLLSNIIRISKQRTDAEKGRNRTCITSDIRKQINEMNQKVKEEWERKHGGEEKLTNEKNDTAKEDDCSEQVKANKKKEDEKRANAANVAALASIGGDNPFLKWKLMAEARQKSSSGAERNVKKPSDETGDRRFGKSKGSPKVVRSISVKDVIAVVESEPQMSRSTLLYRLYNRISDVPTQEKT</sequence>
<accession>A0AAU9R6M0</accession>
<evidence type="ECO:0000259" key="8">
    <source>
        <dbReference type="Pfam" id="PF05236"/>
    </source>
</evidence>
<evidence type="ECO:0000256" key="4">
    <source>
        <dbReference type="ARBA" id="ARBA00023163"/>
    </source>
</evidence>
<evidence type="ECO:0000256" key="7">
    <source>
        <dbReference type="SAM" id="MobiDB-lite"/>
    </source>
</evidence>
<evidence type="ECO:0000256" key="3">
    <source>
        <dbReference type="ARBA" id="ARBA00023015"/>
    </source>
</evidence>
<evidence type="ECO:0000256" key="6">
    <source>
        <dbReference type="ARBA" id="ARBA00058775"/>
    </source>
</evidence>
<feature type="compositionally biased region" description="Polar residues" evidence="7">
    <location>
        <begin position="157"/>
        <end position="168"/>
    </location>
</feature>
<organism evidence="9 10">
    <name type="scientific">Thlaspi arvense</name>
    <name type="common">Field penny-cress</name>
    <dbReference type="NCBI Taxonomy" id="13288"/>
    <lineage>
        <taxon>Eukaryota</taxon>
        <taxon>Viridiplantae</taxon>
        <taxon>Streptophyta</taxon>
        <taxon>Embryophyta</taxon>
        <taxon>Tracheophyta</taxon>
        <taxon>Spermatophyta</taxon>
        <taxon>Magnoliopsida</taxon>
        <taxon>eudicotyledons</taxon>
        <taxon>Gunneridae</taxon>
        <taxon>Pentapetalae</taxon>
        <taxon>rosids</taxon>
        <taxon>malvids</taxon>
        <taxon>Brassicales</taxon>
        <taxon>Brassicaceae</taxon>
        <taxon>Thlaspideae</taxon>
        <taxon>Thlaspi</taxon>
    </lineage>
</organism>
<dbReference type="GO" id="GO:0005669">
    <property type="term" value="C:transcription factor TFIID complex"/>
    <property type="evidence" value="ECO:0007669"/>
    <property type="project" value="InterPro"/>
</dbReference>
<dbReference type="PANTHER" id="PTHR15138:SF25">
    <property type="entry name" value="TRANSCRIPTION INITIATION FACTOR TFIID SUBUNIT 4"/>
    <property type="match status" value="1"/>
</dbReference>
<dbReference type="Gene3D" id="1.10.20.10">
    <property type="entry name" value="Histone, subunit A"/>
    <property type="match status" value="1"/>
</dbReference>
<feature type="non-terminal residue" evidence="9">
    <location>
        <position position="508"/>
    </location>
</feature>
<feature type="compositionally biased region" description="Basic and acidic residues" evidence="7">
    <location>
        <begin position="444"/>
        <end position="458"/>
    </location>
</feature>
<dbReference type="GO" id="GO:0046982">
    <property type="term" value="F:protein heterodimerization activity"/>
    <property type="evidence" value="ECO:0007669"/>
    <property type="project" value="InterPro"/>
</dbReference>
<dbReference type="GO" id="GO:0016251">
    <property type="term" value="F:RNA polymerase II general transcription initiation factor activity"/>
    <property type="evidence" value="ECO:0007669"/>
    <property type="project" value="TreeGrafter"/>
</dbReference>
<dbReference type="GO" id="GO:0003677">
    <property type="term" value="F:DNA binding"/>
    <property type="evidence" value="ECO:0007669"/>
    <property type="project" value="TreeGrafter"/>
</dbReference>
<dbReference type="PANTHER" id="PTHR15138">
    <property type="entry name" value="TRANSCRIPTION INITIATION FACTOR TFIID SUBUNIT 4"/>
    <property type="match status" value="1"/>
</dbReference>
<gene>
    <name evidence="9" type="ORF">TAV2_LOCUS594</name>
</gene>
<feature type="region of interest" description="Disordered" evidence="7">
    <location>
        <begin position="368"/>
        <end position="407"/>
    </location>
</feature>